<organism evidence="2 3">
    <name type="scientific">Rhodococcus baikonurensis</name>
    <dbReference type="NCBI Taxonomy" id="172041"/>
    <lineage>
        <taxon>Bacteria</taxon>
        <taxon>Bacillati</taxon>
        <taxon>Actinomycetota</taxon>
        <taxon>Actinomycetes</taxon>
        <taxon>Mycobacteriales</taxon>
        <taxon>Nocardiaceae</taxon>
        <taxon>Rhodococcus</taxon>
        <taxon>Rhodococcus erythropolis group</taxon>
    </lineage>
</organism>
<dbReference type="Proteomes" id="UP001589587">
    <property type="component" value="Unassembled WGS sequence"/>
</dbReference>
<feature type="region of interest" description="Disordered" evidence="1">
    <location>
        <begin position="40"/>
        <end position="63"/>
    </location>
</feature>
<comment type="caution">
    <text evidence="2">The sequence shown here is derived from an EMBL/GenBank/DDBJ whole genome shotgun (WGS) entry which is preliminary data.</text>
</comment>
<gene>
    <name evidence="2" type="ORF">ACFFQ6_24855</name>
</gene>
<protein>
    <submittedName>
        <fullName evidence="2">Uncharacterized protein</fullName>
    </submittedName>
</protein>
<accession>A0ABV5XKD6</accession>
<keyword evidence="3" id="KW-1185">Reference proteome</keyword>
<name>A0ABV5XKD6_9NOCA</name>
<evidence type="ECO:0000256" key="1">
    <source>
        <dbReference type="SAM" id="MobiDB-lite"/>
    </source>
</evidence>
<dbReference type="RefSeq" id="WP_350491727.1">
    <property type="nucleotide sequence ID" value="NZ_JBHMAS010000061.1"/>
</dbReference>
<sequence>MVDVVVWTESEERERWWREMVGIAPSGDRCVARDVGEQSRAKISTASARRESTPTALRGVTAA</sequence>
<proteinExistence type="predicted"/>
<dbReference type="EMBL" id="JBHMAS010000061">
    <property type="protein sequence ID" value="MFB9782940.1"/>
    <property type="molecule type" value="Genomic_DNA"/>
</dbReference>
<reference evidence="2 3" key="1">
    <citation type="submission" date="2024-09" db="EMBL/GenBank/DDBJ databases">
        <authorList>
            <person name="Sun Q."/>
            <person name="Mori K."/>
        </authorList>
    </citation>
    <scope>NUCLEOTIDE SEQUENCE [LARGE SCALE GENOMIC DNA]</scope>
    <source>
        <strain evidence="2 3">JCM 11411</strain>
    </source>
</reference>
<evidence type="ECO:0000313" key="2">
    <source>
        <dbReference type="EMBL" id="MFB9782940.1"/>
    </source>
</evidence>
<evidence type="ECO:0000313" key="3">
    <source>
        <dbReference type="Proteomes" id="UP001589587"/>
    </source>
</evidence>